<keyword evidence="3" id="KW-0460">Magnesium</keyword>
<evidence type="ECO:0000256" key="3">
    <source>
        <dbReference type="ARBA" id="ARBA00022842"/>
    </source>
</evidence>
<evidence type="ECO:0000259" key="4">
    <source>
        <dbReference type="Pfam" id="PF00867"/>
    </source>
</evidence>
<dbReference type="Gene3D" id="3.40.50.1010">
    <property type="entry name" value="5'-nuclease"/>
    <property type="match status" value="1"/>
</dbReference>
<dbReference type="SUPFAM" id="SSF88723">
    <property type="entry name" value="PIN domain-like"/>
    <property type="match status" value="1"/>
</dbReference>
<dbReference type="PANTHER" id="PTHR11081">
    <property type="entry name" value="FLAP ENDONUCLEASE FAMILY MEMBER"/>
    <property type="match status" value="1"/>
</dbReference>
<gene>
    <name evidence="5" type="ORF">K457DRAFT_652217</name>
</gene>
<keyword evidence="2" id="KW-0378">Hydrolase</keyword>
<keyword evidence="6" id="KW-1185">Reference proteome</keyword>
<dbReference type="Proteomes" id="UP000078512">
    <property type="component" value="Unassembled WGS sequence"/>
</dbReference>
<dbReference type="OrthoDB" id="2423903at2759"/>
<organism evidence="5 6">
    <name type="scientific">Linnemannia elongata AG-77</name>
    <dbReference type="NCBI Taxonomy" id="1314771"/>
    <lineage>
        <taxon>Eukaryota</taxon>
        <taxon>Fungi</taxon>
        <taxon>Fungi incertae sedis</taxon>
        <taxon>Mucoromycota</taxon>
        <taxon>Mortierellomycotina</taxon>
        <taxon>Mortierellomycetes</taxon>
        <taxon>Mortierellales</taxon>
        <taxon>Mortierellaceae</taxon>
        <taxon>Linnemannia</taxon>
    </lineage>
</organism>
<evidence type="ECO:0000313" key="5">
    <source>
        <dbReference type="EMBL" id="OAQ35211.1"/>
    </source>
</evidence>
<proteinExistence type="predicted"/>
<dbReference type="GO" id="GO:0046872">
    <property type="term" value="F:metal ion binding"/>
    <property type="evidence" value="ECO:0007669"/>
    <property type="project" value="UniProtKB-KW"/>
</dbReference>
<evidence type="ECO:0000313" key="6">
    <source>
        <dbReference type="Proteomes" id="UP000078512"/>
    </source>
</evidence>
<sequence length="335" mass="38128">MGLTGWYPFIRKKYEPVVLHPTTLNTIPNRRLLDVLGTCYRVIRDSYSHNPEDVAHGRLEKEISRFGSPQQLRIFIDGDQSLEKRATALERERIRTKALDRTTKSLETLETRVVTGSRLKKRHFSDVRSGLASSFYWSKEHRMGFAQYMRDKGWIVIEAETEADVAIAVEAQDDDIVISADSDMLAYETIKTLWRPVSGGQALVYSIPALLQSLGITRTQLTALAVVSRNDYNRNIASLGPATNYGIIKNIPGTDPRDIVSAYLLEDKVRSKNKDTEKFHNALSVFVDRQQTKVVDSGSQSDIQVRYERLSARFEDVCAKHKESKKFQLQTTQSR</sequence>
<reference evidence="5 6" key="1">
    <citation type="submission" date="2016-05" db="EMBL/GenBank/DDBJ databases">
        <title>Genome sequencing reveals origins of a unique bacterial endosymbiosis in the earliest lineages of terrestrial Fungi.</title>
        <authorList>
            <consortium name="DOE Joint Genome Institute"/>
            <person name="Uehling J."/>
            <person name="Gryganskyi A."/>
            <person name="Hameed K."/>
            <person name="Tschaplinski T."/>
            <person name="Misztal P."/>
            <person name="Wu S."/>
            <person name="Desiro A."/>
            <person name="Vande Pol N."/>
            <person name="Du Z.-Y."/>
            <person name="Zienkiewicz A."/>
            <person name="Zienkiewicz K."/>
            <person name="Morin E."/>
            <person name="Tisserant E."/>
            <person name="Splivallo R."/>
            <person name="Hainaut M."/>
            <person name="Henrissat B."/>
            <person name="Ohm R."/>
            <person name="Kuo A."/>
            <person name="Yan J."/>
            <person name="Lipzen A."/>
            <person name="Nolan M."/>
            <person name="Labutti K."/>
            <person name="Barry K."/>
            <person name="Goldstein A."/>
            <person name="Labbe J."/>
            <person name="Schadt C."/>
            <person name="Tuskan G."/>
            <person name="Grigoriev I."/>
            <person name="Martin F."/>
            <person name="Vilgalys R."/>
            <person name="Bonito G."/>
        </authorList>
    </citation>
    <scope>NUCLEOTIDE SEQUENCE [LARGE SCALE GENOMIC DNA]</scope>
    <source>
        <strain evidence="5 6">AG-77</strain>
    </source>
</reference>
<keyword evidence="2" id="KW-0540">Nuclease</keyword>
<accession>A0A197KEV6</accession>
<dbReference type="EMBL" id="KV442015">
    <property type="protein sequence ID" value="OAQ35211.1"/>
    <property type="molecule type" value="Genomic_DNA"/>
</dbReference>
<dbReference type="InterPro" id="IPR006084">
    <property type="entry name" value="XPG/Rad2"/>
</dbReference>
<keyword evidence="2" id="KW-0255">Endonuclease</keyword>
<dbReference type="GO" id="GO:0017108">
    <property type="term" value="F:5'-flap endonuclease activity"/>
    <property type="evidence" value="ECO:0007669"/>
    <property type="project" value="TreeGrafter"/>
</dbReference>
<name>A0A197KEV6_9FUNG</name>
<evidence type="ECO:0000256" key="1">
    <source>
        <dbReference type="ARBA" id="ARBA00022723"/>
    </source>
</evidence>
<protein>
    <recommendedName>
        <fullName evidence="4">XPG-I domain-containing protein</fullName>
    </recommendedName>
</protein>
<dbReference type="PANTHER" id="PTHR11081:SF9">
    <property type="entry name" value="FLAP ENDONUCLEASE 1"/>
    <property type="match status" value="1"/>
</dbReference>
<evidence type="ECO:0000256" key="2">
    <source>
        <dbReference type="ARBA" id="ARBA00022759"/>
    </source>
</evidence>
<keyword evidence="1" id="KW-0479">Metal-binding</keyword>
<dbReference type="InterPro" id="IPR006086">
    <property type="entry name" value="XPG-I_dom"/>
</dbReference>
<feature type="domain" description="XPG-I" evidence="4">
    <location>
        <begin position="158"/>
        <end position="231"/>
    </location>
</feature>
<dbReference type="AlphaFoldDB" id="A0A197KEV6"/>
<dbReference type="Pfam" id="PF00867">
    <property type="entry name" value="XPG_I"/>
    <property type="match status" value="1"/>
</dbReference>
<dbReference type="InterPro" id="IPR029060">
    <property type="entry name" value="PIN-like_dom_sf"/>
</dbReference>